<protein>
    <submittedName>
        <fullName evidence="2">Uncharacterized protein</fullName>
    </submittedName>
</protein>
<organism evidence="2 3">
    <name type="scientific">Drouetiella hepatica Uher 2000/2452</name>
    <dbReference type="NCBI Taxonomy" id="904376"/>
    <lineage>
        <taxon>Bacteria</taxon>
        <taxon>Bacillati</taxon>
        <taxon>Cyanobacteriota</taxon>
        <taxon>Cyanophyceae</taxon>
        <taxon>Oculatellales</taxon>
        <taxon>Oculatellaceae</taxon>
        <taxon>Drouetiella</taxon>
    </lineage>
</organism>
<evidence type="ECO:0000313" key="2">
    <source>
        <dbReference type="EMBL" id="MBW4659554.1"/>
    </source>
</evidence>
<sequence>MPHLSFCCARSPLLRLPLRSPSELKRCTSEQERSPSEPERSPSKLKCCSLEQERSPFKLQMLHLYIQMPESRKGTASIGLFTTLKR</sequence>
<dbReference type="AlphaFoldDB" id="A0A951UN76"/>
<feature type="region of interest" description="Disordered" evidence="1">
    <location>
        <begin position="24"/>
        <end position="45"/>
    </location>
</feature>
<evidence type="ECO:0000256" key="1">
    <source>
        <dbReference type="SAM" id="MobiDB-lite"/>
    </source>
</evidence>
<evidence type="ECO:0000313" key="3">
    <source>
        <dbReference type="Proteomes" id="UP000757435"/>
    </source>
</evidence>
<reference evidence="2" key="1">
    <citation type="submission" date="2021-05" db="EMBL/GenBank/DDBJ databases">
        <authorList>
            <person name="Pietrasiak N."/>
            <person name="Ward R."/>
            <person name="Stajich J.E."/>
            <person name="Kurbessoian T."/>
        </authorList>
    </citation>
    <scope>NUCLEOTIDE SEQUENCE</scope>
    <source>
        <strain evidence="2">UHER 2000/2452</strain>
    </source>
</reference>
<reference evidence="2" key="2">
    <citation type="journal article" date="2022" name="Microbiol. Resour. Announc.">
        <title>Metagenome Sequencing to Explore Phylogenomics of Terrestrial Cyanobacteria.</title>
        <authorList>
            <person name="Ward R.D."/>
            <person name="Stajich J.E."/>
            <person name="Johansen J.R."/>
            <person name="Huntemann M."/>
            <person name="Clum A."/>
            <person name="Foster B."/>
            <person name="Foster B."/>
            <person name="Roux S."/>
            <person name="Palaniappan K."/>
            <person name="Varghese N."/>
            <person name="Mukherjee S."/>
            <person name="Reddy T.B.K."/>
            <person name="Daum C."/>
            <person name="Copeland A."/>
            <person name="Chen I.A."/>
            <person name="Ivanova N.N."/>
            <person name="Kyrpides N.C."/>
            <person name="Shapiro N."/>
            <person name="Eloe-Fadrosh E.A."/>
            <person name="Pietrasiak N."/>
        </authorList>
    </citation>
    <scope>NUCLEOTIDE SEQUENCE</scope>
    <source>
        <strain evidence="2">UHER 2000/2452</strain>
    </source>
</reference>
<comment type="caution">
    <text evidence="2">The sequence shown here is derived from an EMBL/GenBank/DDBJ whole genome shotgun (WGS) entry which is preliminary data.</text>
</comment>
<feature type="compositionally biased region" description="Basic and acidic residues" evidence="1">
    <location>
        <begin position="24"/>
        <end position="42"/>
    </location>
</feature>
<name>A0A951UN76_9CYAN</name>
<proteinExistence type="predicted"/>
<accession>A0A951UN76</accession>
<dbReference type="EMBL" id="JAHHHD010000012">
    <property type="protein sequence ID" value="MBW4659554.1"/>
    <property type="molecule type" value="Genomic_DNA"/>
</dbReference>
<dbReference type="Proteomes" id="UP000757435">
    <property type="component" value="Unassembled WGS sequence"/>
</dbReference>
<gene>
    <name evidence="2" type="ORF">KME15_12835</name>
</gene>